<dbReference type="OrthoDB" id="3268127at2759"/>
<gene>
    <name evidence="2" type="ORF">Hypma_003860</name>
</gene>
<sequence length="284" mass="32179">MLLHPMQSSNLVHYPSTPVAQHIYHGTNYRPLNSSPLATPSTPKKPSPVAARRRIQFKQRTPSTPVASSSRTHVNSRSVSSSGGSVFGGEDGQGSSFADDPQKAFLREKFKARCFERAAKARAKAIRGRRYASEMSSDGFDEPMDEDEEEDDDAIMHDELFRRIMENANRKEKHSYRVSYAHDVGSSFDPDMDNVDEWEDELGEPHNTHARPSSGQSEQPQTELTPVDLEDEELEAYAEECARRAAIADFEDVPEDELFSWSDVEELDEARRRQNDDLDIEMIR</sequence>
<dbReference type="AlphaFoldDB" id="A0A369JYQ1"/>
<keyword evidence="3" id="KW-1185">Reference proteome</keyword>
<feature type="region of interest" description="Disordered" evidence="1">
    <location>
        <begin position="26"/>
        <end position="99"/>
    </location>
</feature>
<feature type="region of interest" description="Disordered" evidence="1">
    <location>
        <begin position="188"/>
        <end position="227"/>
    </location>
</feature>
<feature type="compositionally biased region" description="Acidic residues" evidence="1">
    <location>
        <begin position="190"/>
        <end position="202"/>
    </location>
</feature>
<comment type="caution">
    <text evidence="2">The sequence shown here is derived from an EMBL/GenBank/DDBJ whole genome shotgun (WGS) entry which is preliminary data.</text>
</comment>
<evidence type="ECO:0000313" key="2">
    <source>
        <dbReference type="EMBL" id="RDB27481.1"/>
    </source>
</evidence>
<accession>A0A369JYQ1</accession>
<feature type="compositionally biased region" description="Polar residues" evidence="1">
    <location>
        <begin position="58"/>
        <end position="67"/>
    </location>
</feature>
<feature type="compositionally biased region" description="Polar residues" evidence="1">
    <location>
        <begin position="210"/>
        <end position="224"/>
    </location>
</feature>
<protein>
    <submittedName>
        <fullName evidence="2">Uncharacterized protein</fullName>
    </submittedName>
</protein>
<dbReference type="InParanoid" id="A0A369JYQ1"/>
<name>A0A369JYQ1_HYPMA</name>
<dbReference type="Proteomes" id="UP000076154">
    <property type="component" value="Unassembled WGS sequence"/>
</dbReference>
<organism evidence="2 3">
    <name type="scientific">Hypsizygus marmoreus</name>
    <name type="common">White beech mushroom</name>
    <name type="synonym">Agaricus marmoreus</name>
    <dbReference type="NCBI Taxonomy" id="39966"/>
    <lineage>
        <taxon>Eukaryota</taxon>
        <taxon>Fungi</taxon>
        <taxon>Dikarya</taxon>
        <taxon>Basidiomycota</taxon>
        <taxon>Agaricomycotina</taxon>
        <taxon>Agaricomycetes</taxon>
        <taxon>Agaricomycetidae</taxon>
        <taxon>Agaricales</taxon>
        <taxon>Tricholomatineae</taxon>
        <taxon>Lyophyllaceae</taxon>
        <taxon>Hypsizygus</taxon>
    </lineage>
</organism>
<dbReference type="EMBL" id="LUEZ02000015">
    <property type="protein sequence ID" value="RDB27481.1"/>
    <property type="molecule type" value="Genomic_DNA"/>
</dbReference>
<proteinExistence type="predicted"/>
<evidence type="ECO:0000256" key="1">
    <source>
        <dbReference type="SAM" id="MobiDB-lite"/>
    </source>
</evidence>
<feature type="compositionally biased region" description="Low complexity" evidence="1">
    <location>
        <begin position="68"/>
        <end position="84"/>
    </location>
</feature>
<reference evidence="2" key="1">
    <citation type="submission" date="2018-04" db="EMBL/GenBank/DDBJ databases">
        <title>Whole genome sequencing of Hypsizygus marmoreus.</title>
        <authorList>
            <person name="Choi I.-G."/>
            <person name="Min B."/>
            <person name="Kim J.-G."/>
            <person name="Kim S."/>
            <person name="Oh Y.-L."/>
            <person name="Kong W.-S."/>
            <person name="Park H."/>
            <person name="Jeong J."/>
            <person name="Song E.-S."/>
        </authorList>
    </citation>
    <scope>NUCLEOTIDE SEQUENCE [LARGE SCALE GENOMIC DNA]</scope>
    <source>
        <strain evidence="2">51987-8</strain>
    </source>
</reference>
<evidence type="ECO:0000313" key="3">
    <source>
        <dbReference type="Proteomes" id="UP000076154"/>
    </source>
</evidence>
<feature type="compositionally biased region" description="Polar residues" evidence="1">
    <location>
        <begin position="30"/>
        <end position="44"/>
    </location>
</feature>